<sequence length="173" mass="19902">MEIDARLQSLIDATARQYIEISTTWLDQRRENCAYSLGDAATYDTAEWVRFLRWEIGLIASNEDGSPDDYERLDALMGRIALISSAMAGIDTAEFAAYKVQGKGAAAKWARDPRAAEKAMIRARWESWPDRLAHRRYKAAFARAMLDQCQHLTDEKTITDWCREWERKESESC</sequence>
<dbReference type="Proteomes" id="UP000215181">
    <property type="component" value="Unassembled WGS sequence"/>
</dbReference>
<protein>
    <submittedName>
        <fullName evidence="1">Uncharacterized protein</fullName>
    </submittedName>
</protein>
<comment type="caution">
    <text evidence="1">The sequence shown here is derived from an EMBL/GenBank/DDBJ whole genome shotgun (WGS) entry which is preliminary data.</text>
</comment>
<name>A0A235EVB7_9RHOO</name>
<reference evidence="1 2" key="1">
    <citation type="submission" date="2017-07" db="EMBL/GenBank/DDBJ databases">
        <title>Thauera sp. KNDSS-Mac4 genome sequence and assembly.</title>
        <authorList>
            <person name="Mayilraj S."/>
        </authorList>
    </citation>
    <scope>NUCLEOTIDE SEQUENCE [LARGE SCALE GENOMIC DNA]</scope>
    <source>
        <strain evidence="1 2">KNDSS-Mac4</strain>
    </source>
</reference>
<keyword evidence="2" id="KW-1185">Reference proteome</keyword>
<proteinExistence type="predicted"/>
<dbReference type="AlphaFoldDB" id="A0A235EVB7"/>
<gene>
    <name evidence="1" type="ORF">CGK74_14925</name>
</gene>
<evidence type="ECO:0000313" key="2">
    <source>
        <dbReference type="Proteomes" id="UP000215181"/>
    </source>
</evidence>
<evidence type="ECO:0000313" key="1">
    <source>
        <dbReference type="EMBL" id="OYD52996.1"/>
    </source>
</evidence>
<dbReference type="EMBL" id="NOIH01000020">
    <property type="protein sequence ID" value="OYD52996.1"/>
    <property type="molecule type" value="Genomic_DNA"/>
</dbReference>
<accession>A0A235EVB7</accession>
<organism evidence="1 2">
    <name type="scientific">Thauera propionica</name>
    <dbReference type="NCBI Taxonomy" id="2019431"/>
    <lineage>
        <taxon>Bacteria</taxon>
        <taxon>Pseudomonadati</taxon>
        <taxon>Pseudomonadota</taxon>
        <taxon>Betaproteobacteria</taxon>
        <taxon>Rhodocyclales</taxon>
        <taxon>Zoogloeaceae</taxon>
        <taxon>Thauera</taxon>
    </lineage>
</organism>